<proteinExistence type="predicted"/>
<dbReference type="SUPFAM" id="SSF54631">
    <property type="entry name" value="CBS-domain pair"/>
    <property type="match status" value="1"/>
</dbReference>
<dbReference type="Pfam" id="PF00571">
    <property type="entry name" value="CBS"/>
    <property type="match status" value="2"/>
</dbReference>
<feature type="domain" description="CBS" evidence="4">
    <location>
        <begin position="80"/>
        <end position="136"/>
    </location>
</feature>
<dbReference type="SMART" id="SM00116">
    <property type="entry name" value="CBS"/>
    <property type="match status" value="2"/>
</dbReference>
<feature type="compositionally biased region" description="Polar residues" evidence="3">
    <location>
        <begin position="255"/>
        <end position="270"/>
    </location>
</feature>
<reference evidence="5 6" key="1">
    <citation type="submission" date="2023-03" db="EMBL/GenBank/DDBJ databases">
        <title>Draft genome sequence of Streptomyces sp. RB6PN23 isolated from peat swamp forest in Thailand.</title>
        <authorList>
            <person name="Klaysubun C."/>
            <person name="Duangmal K."/>
        </authorList>
    </citation>
    <scope>NUCLEOTIDE SEQUENCE [LARGE SCALE GENOMIC DNA]</scope>
    <source>
        <strain evidence="5 6">RB6PN23</strain>
    </source>
</reference>
<sequence length="270" mass="28624">MSQHEHHAAGAQARGAVPGRDWRPDEAHHQETLLRYLGAVASASAAHATERPPAHVLGQPVPAAEPEPEGPAGIQVRDVMDVSAVPVPGDMPFLDIARTLSREHLGSVPVVDAEDRAVGVVSESDLLSKAAVEAAEHRPGPIRRLSAYRLYEKARGETASTLMTSPAITVLPGTPVVEAAWLAARSRPKRLPVVDYRGRLVGIVRGDALLGALVRDDAKIREGIQSRIIEHDFHLDRASLQVSVDNGVVSVGGTLDSTPTSPTTGRDQAG</sequence>
<dbReference type="Proteomes" id="UP001216579">
    <property type="component" value="Unassembled WGS sequence"/>
</dbReference>
<evidence type="ECO:0000259" key="4">
    <source>
        <dbReference type="PROSITE" id="PS51371"/>
    </source>
</evidence>
<dbReference type="EMBL" id="JARJBC010000028">
    <property type="protein sequence ID" value="MDF3293605.1"/>
    <property type="molecule type" value="Genomic_DNA"/>
</dbReference>
<name>A0ABT5ZVF5_9ACTN</name>
<evidence type="ECO:0000313" key="5">
    <source>
        <dbReference type="EMBL" id="MDF3293605.1"/>
    </source>
</evidence>
<feature type="region of interest" description="Disordered" evidence="3">
    <location>
        <begin position="44"/>
        <end position="72"/>
    </location>
</feature>
<protein>
    <submittedName>
        <fullName evidence="5">CBS domain-containing protein</fullName>
    </submittedName>
</protein>
<dbReference type="InterPro" id="IPR046342">
    <property type="entry name" value="CBS_dom_sf"/>
</dbReference>
<gene>
    <name evidence="5" type="ORF">P3G67_31200</name>
</gene>
<dbReference type="PANTHER" id="PTHR43080">
    <property type="entry name" value="CBS DOMAIN-CONTAINING PROTEIN CBSX3, MITOCHONDRIAL"/>
    <property type="match status" value="1"/>
</dbReference>
<evidence type="ECO:0000256" key="3">
    <source>
        <dbReference type="SAM" id="MobiDB-lite"/>
    </source>
</evidence>
<feature type="domain" description="CBS" evidence="4">
    <location>
        <begin position="163"/>
        <end position="219"/>
    </location>
</feature>
<keyword evidence="6" id="KW-1185">Reference proteome</keyword>
<dbReference type="InterPro" id="IPR000644">
    <property type="entry name" value="CBS_dom"/>
</dbReference>
<dbReference type="PROSITE" id="PS51371">
    <property type="entry name" value="CBS"/>
    <property type="match status" value="2"/>
</dbReference>
<dbReference type="PANTHER" id="PTHR43080:SF29">
    <property type="entry name" value="OS02G0818000 PROTEIN"/>
    <property type="match status" value="1"/>
</dbReference>
<dbReference type="RefSeq" id="WP_276096493.1">
    <property type="nucleotide sequence ID" value="NZ_JARJBC010000028.1"/>
</dbReference>
<evidence type="ECO:0000256" key="2">
    <source>
        <dbReference type="PROSITE-ProRule" id="PRU00703"/>
    </source>
</evidence>
<evidence type="ECO:0000256" key="1">
    <source>
        <dbReference type="ARBA" id="ARBA00023122"/>
    </source>
</evidence>
<comment type="caution">
    <text evidence="5">The sequence shown here is derived from an EMBL/GenBank/DDBJ whole genome shotgun (WGS) entry which is preliminary data.</text>
</comment>
<accession>A0ABT5ZVF5</accession>
<evidence type="ECO:0000313" key="6">
    <source>
        <dbReference type="Proteomes" id="UP001216579"/>
    </source>
</evidence>
<organism evidence="5 6">
    <name type="scientific">Streptomyces silvisoli</name>
    <dbReference type="NCBI Taxonomy" id="3034235"/>
    <lineage>
        <taxon>Bacteria</taxon>
        <taxon>Bacillati</taxon>
        <taxon>Actinomycetota</taxon>
        <taxon>Actinomycetes</taxon>
        <taxon>Kitasatosporales</taxon>
        <taxon>Streptomycetaceae</taxon>
        <taxon>Streptomyces</taxon>
    </lineage>
</organism>
<dbReference type="Gene3D" id="3.10.580.10">
    <property type="entry name" value="CBS-domain"/>
    <property type="match status" value="1"/>
</dbReference>
<feature type="region of interest" description="Disordered" evidence="3">
    <location>
        <begin position="1"/>
        <end position="24"/>
    </location>
</feature>
<feature type="region of interest" description="Disordered" evidence="3">
    <location>
        <begin position="251"/>
        <end position="270"/>
    </location>
</feature>
<dbReference type="InterPro" id="IPR051257">
    <property type="entry name" value="Diverse_CBS-Domain"/>
</dbReference>
<keyword evidence="1 2" id="KW-0129">CBS domain</keyword>